<reference evidence="1" key="1">
    <citation type="submission" date="2018-02" db="EMBL/GenBank/DDBJ databases">
        <authorList>
            <person name="Vasarhelyi B.M."/>
            <person name="Deshmukh S."/>
            <person name="Balint B."/>
            <person name="Kukolya J."/>
        </authorList>
    </citation>
    <scope>NUCLEOTIDE SEQUENCE</scope>
    <source>
        <strain evidence="1">KB22</strain>
    </source>
</reference>
<sequence length="158" mass="18380">MYNKDMFKAILKDRLLLLSIAVALFVSCGGTHGHIKRYQFTSSKSELSQHIRAVIQDENLSLPDSLNNLKVYYGIDFLDSDSVNFYVQLNGLRENSRLIFWCKIMGGTENWTEESCFLDLVGYREGNYKFLFLDKDISKAEKEKVLKIFEDKFLKKIL</sequence>
<comment type="caution">
    <text evidence="1">The sequence shown here is derived from an EMBL/GenBank/DDBJ whole genome shotgun (WGS) entry which is preliminary data.</text>
</comment>
<keyword evidence="2" id="KW-1185">Reference proteome</keyword>
<dbReference type="PROSITE" id="PS51257">
    <property type="entry name" value="PROKAR_LIPOPROTEIN"/>
    <property type="match status" value="1"/>
</dbReference>
<gene>
    <name evidence="1" type="ORF">C4F49_03160</name>
</gene>
<dbReference type="RefSeq" id="WP_196936590.1">
    <property type="nucleotide sequence ID" value="NZ_MU158698.1"/>
</dbReference>
<evidence type="ECO:0008006" key="3">
    <source>
        <dbReference type="Google" id="ProtNLM"/>
    </source>
</evidence>
<evidence type="ECO:0000313" key="2">
    <source>
        <dbReference type="Proteomes" id="UP000616201"/>
    </source>
</evidence>
<protein>
    <recommendedName>
        <fullName evidence="3">Lipoprotein</fullName>
    </recommendedName>
</protein>
<evidence type="ECO:0000313" key="1">
    <source>
        <dbReference type="EMBL" id="MBE8712680.1"/>
    </source>
</evidence>
<dbReference type="EMBL" id="PRDK01000002">
    <property type="protein sequence ID" value="MBE8712680.1"/>
    <property type="molecule type" value="Genomic_DNA"/>
</dbReference>
<accession>A0A928YQ64</accession>
<organism evidence="1 2">
    <name type="scientific">Sphingobacterium hungaricum</name>
    <dbReference type="NCBI Taxonomy" id="2082723"/>
    <lineage>
        <taxon>Bacteria</taxon>
        <taxon>Pseudomonadati</taxon>
        <taxon>Bacteroidota</taxon>
        <taxon>Sphingobacteriia</taxon>
        <taxon>Sphingobacteriales</taxon>
        <taxon>Sphingobacteriaceae</taxon>
        <taxon>Sphingobacterium</taxon>
    </lineage>
</organism>
<dbReference type="AlphaFoldDB" id="A0A928YQ64"/>
<dbReference type="Proteomes" id="UP000616201">
    <property type="component" value="Unassembled WGS sequence"/>
</dbReference>
<proteinExistence type="predicted"/>
<name>A0A928YQ64_9SPHI</name>